<comment type="caution">
    <text evidence="1">The sequence shown here is derived from an EMBL/GenBank/DDBJ whole genome shotgun (WGS) entry which is preliminary data.</text>
</comment>
<gene>
    <name evidence="1" type="ORF">E2C01_004745</name>
</gene>
<organism evidence="1 2">
    <name type="scientific">Portunus trituberculatus</name>
    <name type="common">Swimming crab</name>
    <name type="synonym">Neptunus trituberculatus</name>
    <dbReference type="NCBI Taxonomy" id="210409"/>
    <lineage>
        <taxon>Eukaryota</taxon>
        <taxon>Metazoa</taxon>
        <taxon>Ecdysozoa</taxon>
        <taxon>Arthropoda</taxon>
        <taxon>Crustacea</taxon>
        <taxon>Multicrustacea</taxon>
        <taxon>Malacostraca</taxon>
        <taxon>Eumalacostraca</taxon>
        <taxon>Eucarida</taxon>
        <taxon>Decapoda</taxon>
        <taxon>Pleocyemata</taxon>
        <taxon>Brachyura</taxon>
        <taxon>Eubrachyura</taxon>
        <taxon>Portunoidea</taxon>
        <taxon>Portunidae</taxon>
        <taxon>Portuninae</taxon>
        <taxon>Portunus</taxon>
    </lineage>
</organism>
<keyword evidence="2" id="KW-1185">Reference proteome</keyword>
<name>A0A5B7CQG6_PORTR</name>
<reference evidence="1 2" key="1">
    <citation type="submission" date="2019-05" db="EMBL/GenBank/DDBJ databases">
        <title>Another draft genome of Portunus trituberculatus and its Hox gene families provides insights of decapod evolution.</title>
        <authorList>
            <person name="Jeong J.-H."/>
            <person name="Song I."/>
            <person name="Kim S."/>
            <person name="Choi T."/>
            <person name="Kim D."/>
            <person name="Ryu S."/>
            <person name="Kim W."/>
        </authorList>
    </citation>
    <scope>NUCLEOTIDE SEQUENCE [LARGE SCALE GENOMIC DNA]</scope>
    <source>
        <tissue evidence="1">Muscle</tissue>
    </source>
</reference>
<accession>A0A5B7CQG6</accession>
<evidence type="ECO:0000313" key="1">
    <source>
        <dbReference type="EMBL" id="MPC12067.1"/>
    </source>
</evidence>
<dbReference type="Proteomes" id="UP000324222">
    <property type="component" value="Unassembled WGS sequence"/>
</dbReference>
<proteinExistence type="predicted"/>
<protein>
    <submittedName>
        <fullName evidence="1">Uncharacterized protein</fullName>
    </submittedName>
</protein>
<evidence type="ECO:0000313" key="2">
    <source>
        <dbReference type="Proteomes" id="UP000324222"/>
    </source>
</evidence>
<sequence>MRGVLSLAESSGLTAQSVAGPVVLHWWRIRAHTGAGAASATGNRGEASPSSERRTFALIKVTVTQPKF</sequence>
<dbReference type="AlphaFoldDB" id="A0A5B7CQG6"/>
<dbReference type="EMBL" id="VSRR010000195">
    <property type="protein sequence ID" value="MPC12067.1"/>
    <property type="molecule type" value="Genomic_DNA"/>
</dbReference>